<proteinExistence type="predicted"/>
<protein>
    <submittedName>
        <fullName evidence="2">Uncharacterized protein</fullName>
    </submittedName>
</protein>
<organism evidence="2 3">
    <name type="scientific">Rotaria magnacalcarata</name>
    <dbReference type="NCBI Taxonomy" id="392030"/>
    <lineage>
        <taxon>Eukaryota</taxon>
        <taxon>Metazoa</taxon>
        <taxon>Spiralia</taxon>
        <taxon>Gnathifera</taxon>
        <taxon>Rotifera</taxon>
        <taxon>Eurotatoria</taxon>
        <taxon>Bdelloidea</taxon>
        <taxon>Philodinida</taxon>
        <taxon>Philodinidae</taxon>
        <taxon>Rotaria</taxon>
    </lineage>
</organism>
<dbReference type="Proteomes" id="UP000681720">
    <property type="component" value="Unassembled WGS sequence"/>
</dbReference>
<comment type="caution">
    <text evidence="2">The sequence shown here is derived from an EMBL/GenBank/DDBJ whole genome shotgun (WGS) entry which is preliminary data.</text>
</comment>
<name>A0A8S2T571_9BILA</name>
<evidence type="ECO:0000313" key="1">
    <source>
        <dbReference type="EMBL" id="CAF4261738.1"/>
    </source>
</evidence>
<sequence>STNDDKESQTKANRTQKQVELVQKRASKFSMIFKIIVQLLQQIRSRDVRRRFCPQENWLTNQCPLNLDKVLDEKRLSIYLEN</sequence>
<dbReference type="EMBL" id="CAJOBJ010030567">
    <property type="protein sequence ID" value="CAF4270398.1"/>
    <property type="molecule type" value="Genomic_DNA"/>
</dbReference>
<feature type="non-terminal residue" evidence="2">
    <location>
        <position position="1"/>
    </location>
</feature>
<dbReference type="EMBL" id="CAJOBJ010028958">
    <property type="protein sequence ID" value="CAF4261738.1"/>
    <property type="molecule type" value="Genomic_DNA"/>
</dbReference>
<reference evidence="2" key="1">
    <citation type="submission" date="2021-02" db="EMBL/GenBank/DDBJ databases">
        <authorList>
            <person name="Nowell W R."/>
        </authorList>
    </citation>
    <scope>NUCLEOTIDE SEQUENCE</scope>
</reference>
<evidence type="ECO:0000313" key="3">
    <source>
        <dbReference type="Proteomes" id="UP000681720"/>
    </source>
</evidence>
<evidence type="ECO:0000313" key="2">
    <source>
        <dbReference type="EMBL" id="CAF4270398.1"/>
    </source>
</evidence>
<accession>A0A8S2T571</accession>
<gene>
    <name evidence="1" type="ORF">GIL414_LOCUS24153</name>
    <name evidence="2" type="ORF">GIL414_LOCUS24527</name>
</gene>
<dbReference type="AlphaFoldDB" id="A0A8S2T571"/>